<keyword evidence="3" id="KW-1185">Reference proteome</keyword>
<dbReference type="AlphaFoldDB" id="A0A8E2J310"/>
<evidence type="ECO:0000313" key="2">
    <source>
        <dbReference type="EMBL" id="OCH93563.1"/>
    </source>
</evidence>
<evidence type="ECO:0000313" key="3">
    <source>
        <dbReference type="Proteomes" id="UP000250043"/>
    </source>
</evidence>
<feature type="region of interest" description="Disordered" evidence="1">
    <location>
        <begin position="34"/>
        <end position="56"/>
    </location>
</feature>
<protein>
    <submittedName>
        <fullName evidence="2">Uncharacterized protein</fullName>
    </submittedName>
</protein>
<organism evidence="2 3">
    <name type="scientific">Obba rivulosa</name>
    <dbReference type="NCBI Taxonomy" id="1052685"/>
    <lineage>
        <taxon>Eukaryota</taxon>
        <taxon>Fungi</taxon>
        <taxon>Dikarya</taxon>
        <taxon>Basidiomycota</taxon>
        <taxon>Agaricomycotina</taxon>
        <taxon>Agaricomycetes</taxon>
        <taxon>Polyporales</taxon>
        <taxon>Gelatoporiaceae</taxon>
        <taxon>Obba</taxon>
    </lineage>
</organism>
<proteinExistence type="predicted"/>
<dbReference type="InterPro" id="IPR011009">
    <property type="entry name" value="Kinase-like_dom_sf"/>
</dbReference>
<name>A0A8E2J310_9APHY</name>
<dbReference type="SUPFAM" id="SSF56112">
    <property type="entry name" value="Protein kinase-like (PK-like)"/>
    <property type="match status" value="1"/>
</dbReference>
<dbReference type="EMBL" id="KV722353">
    <property type="protein sequence ID" value="OCH93563.1"/>
    <property type="molecule type" value="Genomic_DNA"/>
</dbReference>
<dbReference type="Proteomes" id="UP000250043">
    <property type="component" value="Unassembled WGS sequence"/>
</dbReference>
<reference evidence="2 3" key="1">
    <citation type="submission" date="2016-07" db="EMBL/GenBank/DDBJ databases">
        <title>Draft genome of the white-rot fungus Obba rivulosa 3A-2.</title>
        <authorList>
            <consortium name="DOE Joint Genome Institute"/>
            <person name="Miettinen O."/>
            <person name="Riley R."/>
            <person name="Acob R."/>
            <person name="Barry K."/>
            <person name="Cullen D."/>
            <person name="De Vries R."/>
            <person name="Hainaut M."/>
            <person name="Hatakka A."/>
            <person name="Henrissat B."/>
            <person name="Hilden K."/>
            <person name="Kuo R."/>
            <person name="Labutti K."/>
            <person name="Lipzen A."/>
            <person name="Makela M.R."/>
            <person name="Sandor L."/>
            <person name="Spatafora J.W."/>
            <person name="Grigoriev I.V."/>
            <person name="Hibbett D.S."/>
        </authorList>
    </citation>
    <scope>NUCLEOTIDE SEQUENCE [LARGE SCALE GENOMIC DNA]</scope>
    <source>
        <strain evidence="2 3">3A-2</strain>
    </source>
</reference>
<accession>A0A8E2J310</accession>
<evidence type="ECO:0000256" key="1">
    <source>
        <dbReference type="SAM" id="MobiDB-lite"/>
    </source>
</evidence>
<feature type="compositionally biased region" description="Basic and acidic residues" evidence="1">
    <location>
        <begin position="34"/>
        <end position="47"/>
    </location>
</feature>
<dbReference type="OrthoDB" id="5979581at2759"/>
<sequence>MWFEETGESISEEEQKKRGLLLSPCKTSIRQKLREVGQKDNAPKADEGSMIETTGTRIDEAEVELLADLLEKMLRYHPEDRIPIMEVVRHPWYGYESSPCTH</sequence>
<gene>
    <name evidence="2" type="ORF">OBBRIDRAFT_790088</name>
</gene>
<dbReference type="Gene3D" id="1.10.510.10">
    <property type="entry name" value="Transferase(Phosphotransferase) domain 1"/>
    <property type="match status" value="1"/>
</dbReference>